<feature type="region of interest" description="Disordered" evidence="1">
    <location>
        <begin position="102"/>
        <end position="136"/>
    </location>
</feature>
<sequence>MLDIALRHKHHKAFPRLAPKSMPKPKANKVQKAKKGEKAKKASSKRKLGAWASIYASWEGLTEDESDSDDYDYNPDLIEAQMEARTAATRTADKLDAFMQNPSSFLNEAGPPAASGSSAVPATIPPKSDTATTTSG</sequence>
<name>A0ABP0DYU0_9PEZI</name>
<feature type="region of interest" description="Disordered" evidence="1">
    <location>
        <begin position="1"/>
        <end position="47"/>
    </location>
</feature>
<gene>
    <name evidence="2" type="ORF">SEPCBS57363_005667</name>
</gene>
<organism evidence="2 3">
    <name type="scientific">Sporothrix epigloea</name>
    <dbReference type="NCBI Taxonomy" id="1892477"/>
    <lineage>
        <taxon>Eukaryota</taxon>
        <taxon>Fungi</taxon>
        <taxon>Dikarya</taxon>
        <taxon>Ascomycota</taxon>
        <taxon>Pezizomycotina</taxon>
        <taxon>Sordariomycetes</taxon>
        <taxon>Sordariomycetidae</taxon>
        <taxon>Ophiostomatales</taxon>
        <taxon>Ophiostomataceae</taxon>
        <taxon>Sporothrix</taxon>
    </lineage>
</organism>
<evidence type="ECO:0000313" key="2">
    <source>
        <dbReference type="EMBL" id="CAK7273468.1"/>
    </source>
</evidence>
<proteinExistence type="predicted"/>
<evidence type="ECO:0000313" key="3">
    <source>
        <dbReference type="Proteomes" id="UP001642501"/>
    </source>
</evidence>
<comment type="caution">
    <text evidence="2">The sequence shown here is derived from an EMBL/GenBank/DDBJ whole genome shotgun (WGS) entry which is preliminary data.</text>
</comment>
<dbReference type="EMBL" id="CAWUOM010000134">
    <property type="protein sequence ID" value="CAK7273468.1"/>
    <property type="molecule type" value="Genomic_DNA"/>
</dbReference>
<dbReference type="Proteomes" id="UP001642501">
    <property type="component" value="Unassembled WGS sequence"/>
</dbReference>
<accession>A0ABP0DYU0</accession>
<protein>
    <submittedName>
        <fullName evidence="2">Uncharacterized protein</fullName>
    </submittedName>
</protein>
<feature type="compositionally biased region" description="Low complexity" evidence="1">
    <location>
        <begin position="109"/>
        <end position="122"/>
    </location>
</feature>
<keyword evidence="3" id="KW-1185">Reference proteome</keyword>
<evidence type="ECO:0000256" key="1">
    <source>
        <dbReference type="SAM" id="MobiDB-lite"/>
    </source>
</evidence>
<reference evidence="2 3" key="1">
    <citation type="submission" date="2024-01" db="EMBL/GenBank/DDBJ databases">
        <authorList>
            <person name="Allen C."/>
            <person name="Tagirdzhanova G."/>
        </authorList>
    </citation>
    <scope>NUCLEOTIDE SEQUENCE [LARGE SCALE GENOMIC DNA]</scope>
    <source>
        <strain evidence="2 3">CBS 573.63</strain>
    </source>
</reference>